<keyword evidence="3" id="KW-1185">Reference proteome</keyword>
<feature type="region of interest" description="Disordered" evidence="1">
    <location>
        <begin position="144"/>
        <end position="194"/>
    </location>
</feature>
<sequence>MLRSHSREHAYEGAASGCCASGSSVMGSSEALMLHSSTVADPSTAADQDYGGSSAQCAGQGSSSLCTVGEAGGARALRAAVAAGEQQGPPAAAAACGRGFWAAAARAFELVHVQALNPKEAAALVEAATVVADSSHHIKCLPARAPAAPAPRPPSPRPIQEAAAAAPSSGSTNDSDRRADLPERAGTNTASGPKLRSDLHLLWEGTHDDDSSGAAAGLPRLWPCLLPADIATAYSRDSCYGHRHCSLISPCTATGRRYGSPSRLLNECCGATASTTSAACNNSIGASQQNPQPGSALQSPSESRAAGRLLEVLQHPALQPWQRYMLQSPSASGKELVDLADAAMEGAADRGCYSFRHGHQYCVGEELLLVVDVEAENDAGRLRSAAAGGDDMVQPEFWAAGCGSVLRQEGSLASGLVDGGGGGFGGEGWEACGYAMDWSGEQAGGGGRLVRRLASLRIASSSVAPLRAPPPLWPQELLGAGGGEGTAGECGCGGRSMELAMPPVAELVGLRRPQARPVGRLLRFLGAEHTAA</sequence>
<evidence type="ECO:0000256" key="1">
    <source>
        <dbReference type="SAM" id="MobiDB-lite"/>
    </source>
</evidence>
<dbReference type="Proteomes" id="UP000613740">
    <property type="component" value="Unassembled WGS sequence"/>
</dbReference>
<feature type="compositionally biased region" description="Pro residues" evidence="1">
    <location>
        <begin position="148"/>
        <end position="157"/>
    </location>
</feature>
<comment type="caution">
    <text evidence="2">The sequence shown here is derived from an EMBL/GenBank/DDBJ whole genome shotgun (WGS) entry which is preliminary data.</text>
</comment>
<organism evidence="2 3">
    <name type="scientific">Chlamydomonas schloesseri</name>
    <dbReference type="NCBI Taxonomy" id="2026947"/>
    <lineage>
        <taxon>Eukaryota</taxon>
        <taxon>Viridiplantae</taxon>
        <taxon>Chlorophyta</taxon>
        <taxon>core chlorophytes</taxon>
        <taxon>Chlorophyceae</taxon>
        <taxon>CS clade</taxon>
        <taxon>Chlamydomonadales</taxon>
        <taxon>Chlamydomonadaceae</taxon>
        <taxon>Chlamydomonas</taxon>
    </lineage>
</organism>
<dbReference type="AlphaFoldDB" id="A0A835WK97"/>
<proteinExistence type="predicted"/>
<dbReference type="OrthoDB" id="10653772at2759"/>
<feature type="compositionally biased region" description="Basic and acidic residues" evidence="1">
    <location>
        <begin position="174"/>
        <end position="183"/>
    </location>
</feature>
<name>A0A835WK97_9CHLO</name>
<gene>
    <name evidence="2" type="ORF">HYH02_006184</name>
</gene>
<reference evidence="2" key="1">
    <citation type="journal article" date="2020" name="bioRxiv">
        <title>Comparative genomics of Chlamydomonas.</title>
        <authorList>
            <person name="Craig R.J."/>
            <person name="Hasan A.R."/>
            <person name="Ness R.W."/>
            <person name="Keightley P.D."/>
        </authorList>
    </citation>
    <scope>NUCLEOTIDE SEQUENCE</scope>
    <source>
        <strain evidence="2">CCAP 11/173</strain>
    </source>
</reference>
<dbReference type="EMBL" id="JAEHOD010000016">
    <property type="protein sequence ID" value="KAG2448833.1"/>
    <property type="molecule type" value="Genomic_DNA"/>
</dbReference>
<accession>A0A835WK97</accession>
<evidence type="ECO:0000313" key="3">
    <source>
        <dbReference type="Proteomes" id="UP000613740"/>
    </source>
</evidence>
<protein>
    <submittedName>
        <fullName evidence="2">Uncharacterized protein</fullName>
    </submittedName>
</protein>
<evidence type="ECO:0000313" key="2">
    <source>
        <dbReference type="EMBL" id="KAG2448833.1"/>
    </source>
</evidence>